<dbReference type="OrthoDB" id="10055769at2759"/>
<dbReference type="InterPro" id="IPR017853">
    <property type="entry name" value="GH"/>
</dbReference>
<evidence type="ECO:0000256" key="1">
    <source>
        <dbReference type="SAM" id="MobiDB-lite"/>
    </source>
</evidence>
<dbReference type="STRING" id="356882.A0A423VTZ0"/>
<dbReference type="InterPro" id="IPR031728">
    <property type="entry name" value="GlcAase_C"/>
</dbReference>
<dbReference type="Proteomes" id="UP000283895">
    <property type="component" value="Unassembled WGS sequence"/>
</dbReference>
<dbReference type="InterPro" id="IPR052974">
    <property type="entry name" value="GH79_Enzymes"/>
</dbReference>
<proteinExistence type="predicted"/>
<gene>
    <name evidence="4" type="ORF">VMCG_08154</name>
</gene>
<dbReference type="GO" id="GO:0003968">
    <property type="term" value="F:RNA-directed RNA polymerase activity"/>
    <property type="evidence" value="ECO:0007669"/>
    <property type="project" value="InterPro"/>
</dbReference>
<keyword evidence="5" id="KW-1185">Reference proteome</keyword>
<dbReference type="Pfam" id="PF05183">
    <property type="entry name" value="RdRP"/>
    <property type="match status" value="1"/>
</dbReference>
<dbReference type="PANTHER" id="PTHR36183:SF2">
    <property type="entry name" value="BETA-GLUCURONIDASE C-TERMINAL DOMAIN-CONTAINING PROTEIN"/>
    <property type="match status" value="1"/>
</dbReference>
<comment type="caution">
    <text evidence="4">The sequence shown here is derived from an EMBL/GenBank/DDBJ whole genome shotgun (WGS) entry which is preliminary data.</text>
</comment>
<feature type="domain" description="RDRP core" evidence="2">
    <location>
        <begin position="347"/>
        <end position="969"/>
    </location>
</feature>
<name>A0A423VTZ0_9PEZI</name>
<feature type="compositionally biased region" description="Low complexity" evidence="1">
    <location>
        <begin position="197"/>
        <end position="219"/>
    </location>
</feature>
<sequence>MDLSIRQRGVPRNDLEPPRPHRALDDVPVRNSFTPGRYTAGPSIPRPAPLSSRRPVELPQRSSYPTLPSERYIGHANARQQGPPLRPSGSQPRQSVDSVTASASWDLDAAESTALSQSGSSYVDEYESDEDNHSCSPTASDLDALEESYLEFEKQFSQAETESSPQSSSHELEVSSTATHTYPTGAEPPLRGFQAASSANYNSHSRTSSSTFPASPSSSTDDLEEYTSTSQSVRDRLRLVWPGSPPAGLAKAPLVVVWEVTRVALHCDVDLAHVDLRYATSWNSQDTFWDVLKAHPSFKGKRFPIKSDPLAWRDALHNNFESDGGAAVSLTATMHATKTGSGPLLKLELHPLKREQSSRLFRRFGSDRFLEVRVPSVDSWLADESESEVIVAKWLAAQSHPFIGRQWSAFFIQDRSVKSQDPNVPEGPEARVIFNERILFFAERGKGLEAGPLDYIPPKSESQVVRTACTRNRMLDWLLNFRKCGGDSYLKLFSRIALGLSKTSPVFVLEEDQIRHQPKDLKAPNGETMNDGAGRISPSLMRKVRDVLGLQAIPSAVQGRLGSAKGMWVTDMTDLSHEDWIETYPSQRKWNCEWFDEDHRTLEIRSYSTDLTSANLNRQFLPILEDRANDVVRIRKVFINNMVLKSEEETENLKLALQHLELFRKWIRESNKSSTYRMSSRGIPFLGGLPENYEDTMSFLVDGGFDPMQLKFLQDLAFQRQKQKGDTIKEALNIKIKRSTYAYMLVDFWGVLEPNEVHLCFSSKFNDGTDELSDLDGIDVLVGRCPAHLPSDIQKVKAVFKPELRHLRDVIIFSSKGDMPLAAKLSGGDYDGDKAWVCWDPDIVGNFENADVPPKPDFLPYLRQDRDSLSDLRAQYGRGGYIDAMVEKAFVFNLKTKYLGPCTSFKEKLAYHLNAVSDEKVIKLSWLLSELADQPKQGILFGREEWKRFRDDVVGSRRHLPLPAYKEPSGNAVGPGAKHIIDFLTHASKTVVEGALKDLYQFMRASQASVIDSDVTGYWDQFERAFGDPDSRGRPRAAWFLALRDGLRADMEACHNEWRRMMASGSHGDYQPKVWYTYAMWRGIKPRLAPEDVSSSSSGGGGGGGGDGPLADDLARRFLLQEGLVVPELSQWELLKASWTLKQYHGRGRFPWQVAGRQMQAIKALAVRSRGGNNNMGGSGEAAVPIVVIPSIYAALKPDNTYIKRLMAREDDDDEDGDIGYCGDPEFGSGGLDGVPWQTSSQLMEEISGGEAEIGYTIISRKSGNRRIIHNIENQGGLHIDPINQVLEGIGTGQLQTALPSYVDIMWLAEDVLGTAAVQEAIYDEVAALNTGAVPRALLARSVEMASKVVPRYMQHILGWLAVSTAAAPYVSVPSSVPANASGVVDPDFAGFAFEQASLWNYALDLDGNPNVFSQNLIAEITNRTGGKPLIRIGGTSADYAYYLENQTAPALPRAEVYNYQDIGGTTMGPSFWDLCESFPDALYIIQTPLAITDVSETVLWATSVVEHIGIDKIHSFEPGNEPDLYPVDNLGPPTFLPALDNETYVSNFTAYAAAIIDAVDIPSEPFFQAFDVSVHLGNDEGADAYIMDVPTCFGLGIDDDNIVKTVAHHYYQTSGGGAADLATGLMSHSAITGHLDLFRPAIDWLKENKPKIPYIMSEIGNSLNPTHNYSYQAVLGSALWQVDFQLYSLSIGIARFNFQQIMHSGFDLWLPVASNDSQPQVFASYYAQPFVTDFVGSSGKAQVAQLDITDETTGNWAGYAAFEDGVPKRLAFVNLNYWNSSSSTAERASQTITIGVPAGVTSVTVDLLSSPLGAGASADTITYGGSQWTYESLGKEVKGVRNDTRTLSVEDGKVAVTIYQSSAVLIHLKS</sequence>
<protein>
    <submittedName>
        <fullName evidence="4">Uncharacterized protein</fullName>
    </submittedName>
</protein>
<dbReference type="Gene3D" id="3.20.20.80">
    <property type="entry name" value="Glycosidases"/>
    <property type="match status" value="1"/>
</dbReference>
<feature type="compositionally biased region" description="Polar residues" evidence="1">
    <location>
        <begin position="88"/>
        <end position="103"/>
    </location>
</feature>
<dbReference type="Gene3D" id="1.10.8.790">
    <property type="entry name" value="RNA-dependent RNA polymerase, slab domain, helical subdomain-like"/>
    <property type="match status" value="1"/>
</dbReference>
<feature type="compositionally biased region" description="Polar residues" evidence="1">
    <location>
        <begin position="155"/>
        <end position="182"/>
    </location>
</feature>
<evidence type="ECO:0000313" key="4">
    <source>
        <dbReference type="EMBL" id="ROV94528.1"/>
    </source>
</evidence>
<accession>A0A423VTZ0</accession>
<reference evidence="4 5" key="1">
    <citation type="submission" date="2015-09" db="EMBL/GenBank/DDBJ databases">
        <title>Host preference determinants of Valsa canker pathogens revealed by comparative genomics.</title>
        <authorList>
            <person name="Yin Z."/>
            <person name="Huang L."/>
        </authorList>
    </citation>
    <scope>NUCLEOTIDE SEQUENCE [LARGE SCALE GENOMIC DNA]</scope>
    <source>
        <strain evidence="4 5">03-1</strain>
    </source>
</reference>
<dbReference type="EMBL" id="LKEA01000040">
    <property type="protein sequence ID" value="ROV94528.1"/>
    <property type="molecule type" value="Genomic_DNA"/>
</dbReference>
<evidence type="ECO:0000259" key="3">
    <source>
        <dbReference type="Pfam" id="PF16862"/>
    </source>
</evidence>
<dbReference type="PANTHER" id="PTHR36183">
    <property type="entry name" value="BETA-GLUCURONIDASE"/>
    <property type="match status" value="1"/>
</dbReference>
<feature type="region of interest" description="Disordered" evidence="1">
    <location>
        <begin position="1"/>
        <end position="229"/>
    </location>
</feature>
<evidence type="ECO:0000259" key="2">
    <source>
        <dbReference type="Pfam" id="PF05183"/>
    </source>
</evidence>
<evidence type="ECO:0000313" key="5">
    <source>
        <dbReference type="Proteomes" id="UP000283895"/>
    </source>
</evidence>
<dbReference type="SUPFAM" id="SSF51445">
    <property type="entry name" value="(Trans)glycosidases"/>
    <property type="match status" value="1"/>
</dbReference>
<feature type="domain" description="Beta-glucuronidase C-terminal" evidence="3">
    <location>
        <begin position="1759"/>
        <end position="1866"/>
    </location>
</feature>
<dbReference type="Pfam" id="PF16862">
    <property type="entry name" value="Glyco_hydro_79C"/>
    <property type="match status" value="1"/>
</dbReference>
<organism evidence="4 5">
    <name type="scientific">Cytospora schulzeri</name>
    <dbReference type="NCBI Taxonomy" id="448051"/>
    <lineage>
        <taxon>Eukaryota</taxon>
        <taxon>Fungi</taxon>
        <taxon>Dikarya</taxon>
        <taxon>Ascomycota</taxon>
        <taxon>Pezizomycotina</taxon>
        <taxon>Sordariomycetes</taxon>
        <taxon>Sordariomycetidae</taxon>
        <taxon>Diaporthales</taxon>
        <taxon>Cytosporaceae</taxon>
        <taxon>Cytospora</taxon>
    </lineage>
</organism>
<dbReference type="InterPro" id="IPR057596">
    <property type="entry name" value="RDRP_core"/>
</dbReference>
<feature type="compositionally biased region" description="Basic and acidic residues" evidence="1">
    <location>
        <begin position="11"/>
        <end position="28"/>
    </location>
</feature>